<dbReference type="RefSeq" id="WP_025604784.1">
    <property type="nucleotide sequence ID" value="NZ_CP021235.1"/>
</dbReference>
<name>A0A1X9YP77_9BACT</name>
<accession>A0A1X9YP77</accession>
<evidence type="ECO:0000313" key="2">
    <source>
        <dbReference type="Proteomes" id="UP000266292"/>
    </source>
</evidence>
<organism evidence="1 2">
    <name type="scientific">Pontibacter actiniarum</name>
    <dbReference type="NCBI Taxonomy" id="323450"/>
    <lineage>
        <taxon>Bacteria</taxon>
        <taxon>Pseudomonadati</taxon>
        <taxon>Bacteroidota</taxon>
        <taxon>Cytophagia</taxon>
        <taxon>Cytophagales</taxon>
        <taxon>Hymenobacteraceae</taxon>
        <taxon>Pontibacter</taxon>
    </lineage>
</organism>
<reference evidence="2" key="1">
    <citation type="submission" date="2017-05" db="EMBL/GenBank/DDBJ databases">
        <authorList>
            <person name="Ray J."/>
            <person name="Price M."/>
            <person name="Deutschbauer A."/>
        </authorList>
    </citation>
    <scope>NUCLEOTIDE SEQUENCE [LARGE SCALE GENOMIC DNA]</scope>
    <source>
        <strain evidence="2">DSM 19842</strain>
    </source>
</reference>
<dbReference type="KEGG" id="pact:CA264_03940"/>
<dbReference type="STRING" id="709015.GCA_000472485_00785"/>
<dbReference type="Proteomes" id="UP000266292">
    <property type="component" value="Chromosome"/>
</dbReference>
<evidence type="ECO:0000313" key="1">
    <source>
        <dbReference type="EMBL" id="ARS34665.1"/>
    </source>
</evidence>
<sequence>MDVIAKFANRFVQRHINGRIRNYDEVIEAAKEQLYTIDNRLDKIKFLNIILEGNNIVYDQHKPNCTAPDTCHINLAHESITYFLAQELARLGVQLNEDTFTIEEEGSAEAKLDTIIKDLGELKLGYQIIYDDLKKELEELKGLYFLGKKKWHQLFAGKCLDMVAGGVISETVSKKIITALEPAFTRVIES</sequence>
<keyword evidence="2" id="KW-1185">Reference proteome</keyword>
<proteinExistence type="predicted"/>
<dbReference type="AlphaFoldDB" id="A0A1X9YP77"/>
<dbReference type="EMBL" id="CP021235">
    <property type="protein sequence ID" value="ARS34665.1"/>
    <property type="molecule type" value="Genomic_DNA"/>
</dbReference>
<protein>
    <submittedName>
        <fullName evidence="1">Uncharacterized protein</fullName>
    </submittedName>
</protein>
<dbReference type="OrthoDB" id="1376646at2"/>
<gene>
    <name evidence="1" type="ORF">CA264_03940</name>
</gene>